<dbReference type="Proteomes" id="UP001276854">
    <property type="component" value="Unassembled WGS sequence"/>
</dbReference>
<reference evidence="2 3" key="1">
    <citation type="submission" date="2023-10" db="EMBL/GenBank/DDBJ databases">
        <title>A novel Glycoside Hydrolase 43-Like Enzyme from Clostrdium boliviensis is an Endo-xylanase, and a Candidate for Xylooligosaccharides Production from Different Xylan Substrates.</title>
        <authorList>
            <person name="Alvarez M.T."/>
            <person name="Rocabado-Villegas L.R."/>
            <person name="Salas-Veizaga D.M."/>
            <person name="Linares-Pasten J.A."/>
            <person name="Gudmundsdottir E.E."/>
            <person name="Hreggvidsson G.O."/>
            <person name="Adlercreutz P."/>
            <person name="Nordberg Karlsson E."/>
        </authorList>
    </citation>
    <scope>NUCLEOTIDE SEQUENCE [LARGE SCALE GENOMIC DNA]</scope>
    <source>
        <strain evidence="2 3">E-1</strain>
    </source>
</reference>
<name>A0ABU4GG17_9CLOT</name>
<proteinExistence type="predicted"/>
<dbReference type="InterPro" id="IPR014061">
    <property type="entry name" value="BrxL-like"/>
</dbReference>
<evidence type="ECO:0000259" key="1">
    <source>
        <dbReference type="Pfam" id="PF20442"/>
    </source>
</evidence>
<dbReference type="EMBL" id="JAWONS010000090">
    <property type="protein sequence ID" value="MDW2796566.1"/>
    <property type="molecule type" value="Genomic_DNA"/>
</dbReference>
<keyword evidence="3" id="KW-1185">Reference proteome</keyword>
<evidence type="ECO:0000313" key="2">
    <source>
        <dbReference type="EMBL" id="MDW2796566.1"/>
    </source>
</evidence>
<dbReference type="Pfam" id="PF13337">
    <property type="entry name" value="BrxL_ATPase"/>
    <property type="match status" value="1"/>
</dbReference>
<comment type="caution">
    <text evidence="2">The sequence shown here is derived from an EMBL/GenBank/DDBJ whole genome shotgun (WGS) entry which is preliminary data.</text>
</comment>
<dbReference type="Pfam" id="PF20442">
    <property type="entry name" value="BrxL_N"/>
    <property type="match status" value="1"/>
</dbReference>
<dbReference type="NCBIfam" id="TIGR02688">
    <property type="entry name" value="BREX system Lon protease-like protein BrxL"/>
    <property type="match status" value="1"/>
</dbReference>
<feature type="domain" description="BREX system Lon protease-like BrxL N-terminal" evidence="1">
    <location>
        <begin position="18"/>
        <end position="150"/>
    </location>
</feature>
<accession>A0ABU4GG17</accession>
<dbReference type="RefSeq" id="WP_318062830.1">
    <property type="nucleotide sequence ID" value="NZ_JAWONS010000090.1"/>
</dbReference>
<dbReference type="InterPro" id="IPR046838">
    <property type="entry name" value="BrxL_N"/>
</dbReference>
<protein>
    <submittedName>
        <fullName evidence="2">BREX system Lon protease-like protein BrxL</fullName>
    </submittedName>
</protein>
<gene>
    <name evidence="2" type="primary">brxL</name>
    <name evidence="2" type="ORF">RZO55_03105</name>
</gene>
<evidence type="ECO:0000313" key="3">
    <source>
        <dbReference type="Proteomes" id="UP001276854"/>
    </source>
</evidence>
<sequence>MNEIAIQTEEFIERLKDAFDEMIVYKDLKKSNFISSFKLPSFMRDWVIKHFQDDNGEINVDGAVEFIKEFIPKKDEWINIKNRIVMQGENVQFLAKISIRIDIATQEISFELPDFGLGYANTVIPRDVWEDCSSDLLKSEENWGIVELGYQYPDEDNSKGKIKLVSFRDFCPYVVDLDDYKYARESFSFTEWINILLSAADYNPGGYESMEQKLAVIQRLLPFVEKRINLMELAPAGTGKSYLFGQVSRHGWLVSGKVTRAKLIYDIGKKKDGVVAVRDYVALDEIREAEYMKDTEIQSALQAIMENGAYRAPDNHEVNVDAGIIFLGNIDSTVMNEYQNMFVELPKPFHQPQFLDRIHGFIKGWDIPRMTDDLKVCGWALNSEYFATVLHSLRDDPTYRAIVDALVVLPKGADTRDTEAIKRISTAYLKLLFPNVRSASDITSYDFKKYCLKPAMEMRQIIRMQMGYADDKYQGSVVPEFTIKEIEE</sequence>
<organism evidence="2 3">
    <name type="scientific">Clostridium boliviensis</name>
    <dbReference type="NCBI Taxonomy" id="318465"/>
    <lineage>
        <taxon>Bacteria</taxon>
        <taxon>Bacillati</taxon>
        <taxon>Bacillota</taxon>
        <taxon>Clostridia</taxon>
        <taxon>Eubacteriales</taxon>
        <taxon>Clostridiaceae</taxon>
        <taxon>Clostridium</taxon>
    </lineage>
</organism>